<protein>
    <submittedName>
        <fullName evidence="2">SrfB</fullName>
    </submittedName>
</protein>
<dbReference type="EMBL" id="CBLY010000007">
    <property type="protein sequence ID" value="CDG34521.1"/>
    <property type="molecule type" value="Genomic_DNA"/>
</dbReference>
<proteinExistence type="predicted"/>
<dbReference type="Pfam" id="PF07520">
    <property type="entry name" value="SrfB"/>
    <property type="match status" value="1"/>
</dbReference>
<comment type="caution">
    <text evidence="2">The sequence shown here is derived from an EMBL/GenBank/DDBJ whole genome shotgun (WGS) entry which is preliminary data.</text>
</comment>
<dbReference type="Proteomes" id="UP000027590">
    <property type="component" value="Unassembled WGS sequence"/>
</dbReference>
<dbReference type="InterPro" id="IPR043129">
    <property type="entry name" value="ATPase_NBD"/>
</dbReference>
<organism evidence="2 3">
    <name type="scientific">Parasaccharibacter apium</name>
    <dbReference type="NCBI Taxonomy" id="1510841"/>
    <lineage>
        <taxon>Bacteria</taxon>
        <taxon>Pseudomonadati</taxon>
        <taxon>Pseudomonadota</taxon>
        <taxon>Alphaproteobacteria</taxon>
        <taxon>Acetobacterales</taxon>
        <taxon>Acetobacteraceae</taxon>
        <taxon>Parasaccharibacter</taxon>
    </lineage>
</organism>
<dbReference type="RefSeq" id="WP_043561873.1">
    <property type="nucleotide sequence ID" value="NZ_CBLY010000007.1"/>
</dbReference>
<dbReference type="AlphaFoldDB" id="A0A7U7J247"/>
<evidence type="ECO:0000313" key="2">
    <source>
        <dbReference type="EMBL" id="CDG34521.1"/>
    </source>
</evidence>
<reference evidence="2 3" key="1">
    <citation type="journal article" date="2014" name="Genome Biol. Evol.">
        <title>Acetic acid bacteria genomes reveal functional traits for adaptation to life in insect guts.</title>
        <authorList>
            <person name="Chouaia B."/>
            <person name="Gaiarsa S."/>
            <person name="Crotti E."/>
            <person name="Comandatore F."/>
            <person name="Degli Esposti M."/>
            <person name="Ricci I."/>
            <person name="Alma A."/>
            <person name="Favia G."/>
            <person name="Bandi C."/>
            <person name="Daffonchio D."/>
        </authorList>
    </citation>
    <scope>NUCLEOTIDE SEQUENCE [LARGE SCALE GENOMIC DNA]</scope>
    <source>
        <strain evidence="3">AM169</strain>
    </source>
</reference>
<reference evidence="2 3" key="2">
    <citation type="journal article" date="2014" name="PLoS ONE">
        <title>Evolution of mitochondria reconstructed from the energy metabolism of living bacteria.</title>
        <authorList>
            <person name="Degli Esposti M."/>
            <person name="Chouaia B."/>
            <person name="Comandatore F."/>
            <person name="Crotti E."/>
            <person name="Sassera D."/>
            <person name="Lievens P.M."/>
            <person name="Daffonchio D."/>
            <person name="Bandi C."/>
        </authorList>
    </citation>
    <scope>NUCLEOTIDE SEQUENCE [LARGE SCALE GENOMIC DNA]</scope>
    <source>
        <strain evidence="3">AM169</strain>
    </source>
</reference>
<dbReference type="SUPFAM" id="SSF53067">
    <property type="entry name" value="Actin-like ATPase domain"/>
    <property type="match status" value="1"/>
</dbReference>
<name>A0A7U7J247_9PROT</name>
<evidence type="ECO:0000313" key="3">
    <source>
        <dbReference type="Proteomes" id="UP000027590"/>
    </source>
</evidence>
<feature type="region of interest" description="Disordered" evidence="1">
    <location>
        <begin position="143"/>
        <end position="163"/>
    </location>
</feature>
<dbReference type="InterPro" id="IPR009216">
    <property type="entry name" value="Virulence_factor_SrfB"/>
</dbReference>
<evidence type="ECO:0000256" key="1">
    <source>
        <dbReference type="SAM" id="MobiDB-lite"/>
    </source>
</evidence>
<sequence>MTELLLVPDSLLQFTTLHFDLASFRERVEQDYIFSLVSNPASKEQETLVITRNSAGKRAEGEEIFLNLEGTVAKLFEGRWIPLPWLNTFSDSDSQKRPSSTKDPTDIVDLQGGPSNWIRGRLKKDSTTKQFFMEIVIDTTMERTPSKDPEGNPIYNGPKPDDNGAATYALPPLTRIKDWLSVNHWVQNIIFAAQAESVKAYLPSFDDDTPPPPRPGDLDHRLTALAAYLALLQGLTADKDLPVIKFVDNATKPIDVDLVLDLGNSRSSGILIEQNADQALSKNGRFGNCRVLGLRDLRAPQTIHSGLFSSRIEFSNITFGDVRLSRESGRDDAFLWPSPVRVGGEAEEMMAAREGTEGFSGLASPKRYLWDRTPTSQGWYFNDALTSAEAIPPHPAQNPRVSGSFRSKLHEILMRQNERGITIFSTDLKEELYDGANAGPDITAARKVKVCQLSKSEISILMLNELILQAIAFMNSPQERESREQSRTPRRLRSLVLAFPPGMPLAERRILTKRARTALTMAWESTRQQETWKQFGDAYTQPPELECSIDEATATQLVWLENEINNKMGGSVDEFFHLYGHAASSDGKERLRIASLDIGGGTTDLMVCDYRRNKHEEMLHPHQLFRESLRIAGDDLLEDIISGPIITAFMNHFRTYHIPEPRAFFNTLFKLGAADSTIQEATQRQLFISTILEPVALSIINAYENVETFFSGELITGRLHELHQISPKAAERTRDYFRAALKKHLSIHGTPSSSALTRFLDQNDDTQAANEDIFDPLDASIHVTTDDMEGIITRRLGQPLQILCSIVQAYGCDALLLSGRPSKLPHVCSLILSALPVAPQRVIPMHNYVITGDYPFSDSSNRIGDPKSTVVMGAVIWKKACRAEIGNFKLASKTRYEKSTAHFIGNMKINEGTIIRLFNPQEENGSPIAYDLSNVTAEDKLEIKIDTFEGSMILGTKQLPNKDFPSSPFYNLALTSAGRDFLQQRRIDLNSPLSLTLSRTRTPSTSEAERKELCENLVITEIEGQPITHDGPPIKVPARDFISATLQTTLTPQGHWRDTGAIHLTTIQDQSTV</sequence>
<accession>A0A7U7J247</accession>
<gene>
    <name evidence="2" type="ORF">SACS_1783</name>
</gene>